<feature type="compositionally biased region" description="Basic residues" evidence="1">
    <location>
        <begin position="183"/>
        <end position="194"/>
    </location>
</feature>
<evidence type="ECO:0000313" key="2">
    <source>
        <dbReference type="EMBL" id="KZP05155.1"/>
    </source>
</evidence>
<reference evidence="2 3" key="1">
    <citation type="journal article" date="2016" name="Mol. Biol. Evol.">
        <title>Comparative Genomics of Early-Diverging Mushroom-Forming Fungi Provides Insights into the Origins of Lignocellulose Decay Capabilities.</title>
        <authorList>
            <person name="Nagy L.G."/>
            <person name="Riley R."/>
            <person name="Tritt A."/>
            <person name="Adam C."/>
            <person name="Daum C."/>
            <person name="Floudas D."/>
            <person name="Sun H."/>
            <person name="Yadav J.S."/>
            <person name="Pangilinan J."/>
            <person name="Larsson K.H."/>
            <person name="Matsuura K."/>
            <person name="Barry K."/>
            <person name="Labutti K."/>
            <person name="Kuo R."/>
            <person name="Ohm R.A."/>
            <person name="Bhattacharya S.S."/>
            <person name="Shirouzu T."/>
            <person name="Yoshinaga Y."/>
            <person name="Martin F.M."/>
            <person name="Grigoriev I.V."/>
            <person name="Hibbett D.S."/>
        </authorList>
    </citation>
    <scope>NUCLEOTIDE SEQUENCE [LARGE SCALE GENOMIC DNA]</scope>
    <source>
        <strain evidence="2 3">CBS 109695</strain>
    </source>
</reference>
<organism evidence="2 3">
    <name type="scientific">Athelia psychrophila</name>
    <dbReference type="NCBI Taxonomy" id="1759441"/>
    <lineage>
        <taxon>Eukaryota</taxon>
        <taxon>Fungi</taxon>
        <taxon>Dikarya</taxon>
        <taxon>Basidiomycota</taxon>
        <taxon>Agaricomycotina</taxon>
        <taxon>Agaricomycetes</taxon>
        <taxon>Agaricomycetidae</taxon>
        <taxon>Atheliales</taxon>
        <taxon>Atheliaceae</taxon>
        <taxon>Athelia</taxon>
    </lineage>
</organism>
<protein>
    <submittedName>
        <fullName evidence="2">Uncharacterized protein</fullName>
    </submittedName>
</protein>
<feature type="region of interest" description="Disordered" evidence="1">
    <location>
        <begin position="165"/>
        <end position="199"/>
    </location>
</feature>
<sequence>MQLDALPRQRRRDVRAAISVHGIETPAEEVKCCTRWRRAPGCPSSRLRCCGPRRGRGKGVISRPATLPLASNPGSSHEVEVTATSTASCRPCTLNPPTRGLNTSVPVLITPLNSRSTRVVLHFPSSQSTCATTRASTVLFAFIPPSSITTLVSFRARALRCVAPPDSARAPRSSPTANQRLSPRSRRAHHKATYRRGGNDSPWRDLWKRGAVVWYSTRLRVMVKGAVRTYSLSVRFKMTL</sequence>
<dbReference type="AlphaFoldDB" id="A0A167VLY0"/>
<feature type="compositionally biased region" description="Low complexity" evidence="1">
    <location>
        <begin position="165"/>
        <end position="177"/>
    </location>
</feature>
<dbReference type="EMBL" id="KV417858">
    <property type="protein sequence ID" value="KZP05155.1"/>
    <property type="molecule type" value="Genomic_DNA"/>
</dbReference>
<evidence type="ECO:0000313" key="3">
    <source>
        <dbReference type="Proteomes" id="UP000076532"/>
    </source>
</evidence>
<name>A0A167VLY0_9AGAM</name>
<gene>
    <name evidence="2" type="ORF">FIBSPDRAFT_361326</name>
</gene>
<keyword evidence="3" id="KW-1185">Reference proteome</keyword>
<evidence type="ECO:0000256" key="1">
    <source>
        <dbReference type="SAM" id="MobiDB-lite"/>
    </source>
</evidence>
<accession>A0A167VLY0</accession>
<proteinExistence type="predicted"/>
<dbReference type="Proteomes" id="UP000076532">
    <property type="component" value="Unassembled WGS sequence"/>
</dbReference>